<protein>
    <recommendedName>
        <fullName evidence="3">Small RNA 2'-O-methyltransferase</fullName>
        <ecNumber evidence="11">2.1.1.386</ecNumber>
    </recommendedName>
</protein>
<comment type="caution">
    <text evidence="14">The sequence shown here is derived from an EMBL/GenBank/DDBJ whole genome shotgun (WGS) entry which is preliminary data.</text>
</comment>
<comment type="cofactor">
    <cofactor evidence="1">
        <name>Mg(2+)</name>
        <dbReference type="ChEBI" id="CHEBI:18420"/>
    </cofactor>
</comment>
<keyword evidence="6" id="KW-0949">S-adenosyl-L-methionine</keyword>
<keyword evidence="8" id="KW-0460">Magnesium</keyword>
<evidence type="ECO:0000256" key="6">
    <source>
        <dbReference type="ARBA" id="ARBA00022691"/>
    </source>
</evidence>
<evidence type="ECO:0000256" key="4">
    <source>
        <dbReference type="ARBA" id="ARBA00022603"/>
    </source>
</evidence>
<dbReference type="EMBL" id="CAXHTA020000002">
    <property type="protein sequence ID" value="CAL5219745.1"/>
    <property type="molecule type" value="Genomic_DNA"/>
</dbReference>
<dbReference type="PANTHER" id="PTHR21404:SF3">
    <property type="entry name" value="SMALL RNA 2'-O-METHYLTRANSFERASE"/>
    <property type="match status" value="1"/>
</dbReference>
<comment type="catalytic activity">
    <reaction evidence="12">
        <text>small RNA 3'-end nucleotide + S-adenosyl-L-methionine = small RNA 3'-end 2'-O-methylnucleotide + S-adenosyl-L-homocysteine + H(+)</text>
        <dbReference type="Rhea" id="RHEA:37887"/>
        <dbReference type="Rhea" id="RHEA-COMP:10415"/>
        <dbReference type="Rhea" id="RHEA-COMP:10416"/>
        <dbReference type="ChEBI" id="CHEBI:15378"/>
        <dbReference type="ChEBI" id="CHEBI:57856"/>
        <dbReference type="ChEBI" id="CHEBI:59789"/>
        <dbReference type="ChEBI" id="CHEBI:74896"/>
        <dbReference type="ChEBI" id="CHEBI:74898"/>
        <dbReference type="EC" id="2.1.1.386"/>
    </reaction>
</comment>
<evidence type="ECO:0000256" key="5">
    <source>
        <dbReference type="ARBA" id="ARBA00022679"/>
    </source>
</evidence>
<dbReference type="EC" id="2.1.1.386" evidence="11"/>
<organism evidence="14 15">
    <name type="scientific">Coccomyxa viridis</name>
    <dbReference type="NCBI Taxonomy" id="1274662"/>
    <lineage>
        <taxon>Eukaryota</taxon>
        <taxon>Viridiplantae</taxon>
        <taxon>Chlorophyta</taxon>
        <taxon>core chlorophytes</taxon>
        <taxon>Trebouxiophyceae</taxon>
        <taxon>Trebouxiophyceae incertae sedis</taxon>
        <taxon>Coccomyxaceae</taxon>
        <taxon>Coccomyxa</taxon>
    </lineage>
</organism>
<keyword evidence="7" id="KW-0479">Metal-binding</keyword>
<keyword evidence="4" id="KW-0489">Methyltransferase</keyword>
<evidence type="ECO:0000256" key="1">
    <source>
        <dbReference type="ARBA" id="ARBA00001946"/>
    </source>
</evidence>
<feature type="compositionally biased region" description="Polar residues" evidence="13">
    <location>
        <begin position="674"/>
        <end position="686"/>
    </location>
</feature>
<dbReference type="InterPro" id="IPR026610">
    <property type="entry name" value="Hen1"/>
</dbReference>
<evidence type="ECO:0000256" key="3">
    <source>
        <dbReference type="ARBA" id="ARBA00021330"/>
    </source>
</evidence>
<evidence type="ECO:0000256" key="10">
    <source>
        <dbReference type="ARBA" id="ARBA00023158"/>
    </source>
</evidence>
<name>A0ABP1FIG1_9CHLO</name>
<evidence type="ECO:0000256" key="2">
    <source>
        <dbReference type="ARBA" id="ARBA00009026"/>
    </source>
</evidence>
<keyword evidence="5" id="KW-0808">Transferase</keyword>
<feature type="region of interest" description="Disordered" evidence="13">
    <location>
        <begin position="668"/>
        <end position="692"/>
    </location>
</feature>
<dbReference type="Pfam" id="PF13489">
    <property type="entry name" value="Methyltransf_23"/>
    <property type="match status" value="1"/>
</dbReference>
<keyword evidence="10" id="KW-0943">RNA-mediated gene silencing</keyword>
<dbReference type="Gene3D" id="3.40.50.150">
    <property type="entry name" value="Vaccinia Virus protein VP39"/>
    <property type="match status" value="1"/>
</dbReference>
<evidence type="ECO:0000256" key="9">
    <source>
        <dbReference type="ARBA" id="ARBA00022884"/>
    </source>
</evidence>
<dbReference type="PANTHER" id="PTHR21404">
    <property type="entry name" value="HEN1"/>
    <property type="match status" value="1"/>
</dbReference>
<dbReference type="SUPFAM" id="SSF53335">
    <property type="entry name" value="S-adenosyl-L-methionine-dependent methyltransferases"/>
    <property type="match status" value="1"/>
</dbReference>
<reference evidence="14 15" key="1">
    <citation type="submission" date="2024-06" db="EMBL/GenBank/DDBJ databases">
        <authorList>
            <person name="Kraege A."/>
            <person name="Thomma B."/>
        </authorList>
    </citation>
    <scope>NUCLEOTIDE SEQUENCE [LARGE SCALE GENOMIC DNA]</scope>
</reference>
<evidence type="ECO:0000256" key="11">
    <source>
        <dbReference type="ARBA" id="ARBA00035025"/>
    </source>
</evidence>
<gene>
    <name evidence="14" type="primary">g1644</name>
    <name evidence="14" type="ORF">VP750_LOCUS1404</name>
</gene>
<evidence type="ECO:0000256" key="13">
    <source>
        <dbReference type="SAM" id="MobiDB-lite"/>
    </source>
</evidence>
<evidence type="ECO:0000256" key="7">
    <source>
        <dbReference type="ARBA" id="ARBA00022723"/>
    </source>
</evidence>
<evidence type="ECO:0000313" key="15">
    <source>
        <dbReference type="Proteomes" id="UP001497392"/>
    </source>
</evidence>
<dbReference type="Proteomes" id="UP001497392">
    <property type="component" value="Unassembled WGS sequence"/>
</dbReference>
<evidence type="ECO:0000256" key="8">
    <source>
        <dbReference type="ARBA" id="ARBA00022842"/>
    </source>
</evidence>
<comment type="similarity">
    <text evidence="2">Belongs to the methyltransferase superfamily. HEN1 family.</text>
</comment>
<sequence>MASAKAAEAAWAFVQGTKANEAFTFKRFKQDLWTAICSSFTPEGMLRDADLRGHVWLALLYSDGQLPATTLCNAKAVSRWYRNYDLHNVGSMAAIWKRLSSELQSHLGRDDMIDLKTILSQIPEELRSGPEEALADALSLPKGEDEKNLKSLQATVDLGNEHTYTAVVLPADHSCEPYEVSVEGGGLFAAKLLDAFGGASMQLLNHGKVGPAVDRLVLPGEENTDPENDKELHAVLQQFYGPLPSRKRRHTAETAAVQMLREEVAQVTETGADLGPGLQAALRSFGNALDKLPTIQIRNPNMYSLAHSSEDEVPLNLRASWLAGHPVRGDALLSKIRLRPHEWRQPSEWLHWQMVPRVFGRQQGMRLVTGIPDRFQSIKQWKGPLPEDMLAKLWTPGLMHERAMPDMQCEIVETPQGRGHVATLDFQPLGSATKRRVSSALMANEASARQDAALGALRLLDAYIRSIAFHAESPHARSTAPLPPHFLPVEPPTALEVFVMEPGGGPEPNAPKPAGSAVEFNYSLRAPAFENKLVEAGAACKATLKTGALAPELDALLDAVGTKGKARCKGLWRPEAWGEVDVEVELLDWKAPTVQALDVKLFDVPMAQQRYAYVLGLIKQHSAQSVVDLGCGDGRLLEYLLQQDVQLKALTGVDHNTELAQKAQRRLESLAAEQKQQGTAQHNGQTPAPEPAKPAAAVLLSDIVAGADISSTWGSLRVPDLATMIEVIEHMDPHILGQVGQAVLGSLKPKVLVVTTPNREYNPVLQHLGNSLIPPNNTRNSDHRFEWTRAEFQTWAEELASTHSYAVAFDGIGRALEEQKALQDPSWPAGITDIGTATQVAIFTSKDQEMSTPEA</sequence>
<accession>A0ABP1FIG1</accession>
<keyword evidence="9" id="KW-0694">RNA-binding</keyword>
<proteinExistence type="inferred from homology"/>
<keyword evidence="15" id="KW-1185">Reference proteome</keyword>
<evidence type="ECO:0000313" key="14">
    <source>
        <dbReference type="EMBL" id="CAL5219745.1"/>
    </source>
</evidence>
<evidence type="ECO:0000256" key="12">
    <source>
        <dbReference type="ARBA" id="ARBA00048418"/>
    </source>
</evidence>
<dbReference type="InterPro" id="IPR029063">
    <property type="entry name" value="SAM-dependent_MTases_sf"/>
</dbReference>